<organism evidence="1 2">
    <name type="scientific">Portunus trituberculatus</name>
    <name type="common">Swimming crab</name>
    <name type="synonym">Neptunus trituberculatus</name>
    <dbReference type="NCBI Taxonomy" id="210409"/>
    <lineage>
        <taxon>Eukaryota</taxon>
        <taxon>Metazoa</taxon>
        <taxon>Ecdysozoa</taxon>
        <taxon>Arthropoda</taxon>
        <taxon>Crustacea</taxon>
        <taxon>Multicrustacea</taxon>
        <taxon>Malacostraca</taxon>
        <taxon>Eumalacostraca</taxon>
        <taxon>Eucarida</taxon>
        <taxon>Decapoda</taxon>
        <taxon>Pleocyemata</taxon>
        <taxon>Brachyura</taxon>
        <taxon>Eubrachyura</taxon>
        <taxon>Portunoidea</taxon>
        <taxon>Portunidae</taxon>
        <taxon>Portuninae</taxon>
        <taxon>Portunus</taxon>
    </lineage>
</organism>
<protein>
    <submittedName>
        <fullName evidence="1">Uncharacterized protein</fullName>
    </submittedName>
</protein>
<evidence type="ECO:0000313" key="1">
    <source>
        <dbReference type="EMBL" id="MPC26259.1"/>
    </source>
</evidence>
<dbReference type="EMBL" id="VSRR010001578">
    <property type="protein sequence ID" value="MPC26259.1"/>
    <property type="molecule type" value="Genomic_DNA"/>
</dbReference>
<name>A0A5B7DYR8_PORTR</name>
<proteinExistence type="predicted"/>
<sequence>MKGRLPENVRCPVINTDILEKLRNLLLYLSYRSGGTFLQQTPYVSHPPALSVERHLSDLTLSPKHERRV</sequence>
<dbReference type="Proteomes" id="UP000324222">
    <property type="component" value="Unassembled WGS sequence"/>
</dbReference>
<accession>A0A5B7DYR8</accession>
<keyword evidence="2" id="KW-1185">Reference proteome</keyword>
<reference evidence="1 2" key="1">
    <citation type="submission" date="2019-05" db="EMBL/GenBank/DDBJ databases">
        <title>Another draft genome of Portunus trituberculatus and its Hox gene families provides insights of decapod evolution.</title>
        <authorList>
            <person name="Jeong J.-H."/>
            <person name="Song I."/>
            <person name="Kim S."/>
            <person name="Choi T."/>
            <person name="Kim D."/>
            <person name="Ryu S."/>
            <person name="Kim W."/>
        </authorList>
    </citation>
    <scope>NUCLEOTIDE SEQUENCE [LARGE SCALE GENOMIC DNA]</scope>
    <source>
        <tissue evidence="1">Muscle</tissue>
    </source>
</reference>
<comment type="caution">
    <text evidence="1">The sequence shown here is derived from an EMBL/GenBank/DDBJ whole genome shotgun (WGS) entry which is preliminary data.</text>
</comment>
<gene>
    <name evidence="1" type="ORF">E2C01_019395</name>
</gene>
<dbReference type="AlphaFoldDB" id="A0A5B7DYR8"/>
<evidence type="ECO:0000313" key="2">
    <source>
        <dbReference type="Proteomes" id="UP000324222"/>
    </source>
</evidence>